<feature type="compositionally biased region" description="Low complexity" evidence="1">
    <location>
        <begin position="141"/>
        <end position="153"/>
    </location>
</feature>
<feature type="compositionally biased region" description="Pro residues" evidence="1">
    <location>
        <begin position="401"/>
        <end position="413"/>
    </location>
</feature>
<feature type="compositionally biased region" description="Low complexity" evidence="1">
    <location>
        <begin position="681"/>
        <end position="693"/>
    </location>
</feature>
<feature type="compositionally biased region" description="Low complexity" evidence="1">
    <location>
        <begin position="414"/>
        <end position="424"/>
    </location>
</feature>
<evidence type="ECO:0000313" key="3">
    <source>
        <dbReference type="Proteomes" id="UP000602905"/>
    </source>
</evidence>
<organism evidence="2 3">
    <name type="scientific">Rhizoctonia solani</name>
    <dbReference type="NCBI Taxonomy" id="456999"/>
    <lineage>
        <taxon>Eukaryota</taxon>
        <taxon>Fungi</taxon>
        <taxon>Dikarya</taxon>
        <taxon>Basidiomycota</taxon>
        <taxon>Agaricomycotina</taxon>
        <taxon>Agaricomycetes</taxon>
        <taxon>Cantharellales</taxon>
        <taxon>Ceratobasidiaceae</taxon>
        <taxon>Rhizoctonia</taxon>
    </lineage>
</organism>
<feature type="compositionally biased region" description="Low complexity" evidence="1">
    <location>
        <begin position="1054"/>
        <end position="1064"/>
    </location>
</feature>
<feature type="region of interest" description="Disordered" evidence="1">
    <location>
        <begin position="296"/>
        <end position="457"/>
    </location>
</feature>
<name>A0A8H7HRY5_9AGAM</name>
<feature type="compositionally biased region" description="Polar residues" evidence="1">
    <location>
        <begin position="1025"/>
        <end position="1037"/>
    </location>
</feature>
<feature type="compositionally biased region" description="Polar residues" evidence="1">
    <location>
        <begin position="707"/>
        <end position="725"/>
    </location>
</feature>
<feature type="compositionally biased region" description="Polar residues" evidence="1">
    <location>
        <begin position="107"/>
        <end position="129"/>
    </location>
</feature>
<evidence type="ECO:0000313" key="2">
    <source>
        <dbReference type="EMBL" id="KAF8707624.1"/>
    </source>
</evidence>
<feature type="region of interest" description="Disordered" evidence="1">
    <location>
        <begin position="660"/>
        <end position="693"/>
    </location>
</feature>
<protein>
    <submittedName>
        <fullName evidence="2">Uncharacterized protein</fullName>
    </submittedName>
</protein>
<proteinExistence type="predicted"/>
<dbReference type="OrthoDB" id="3216045at2759"/>
<sequence length="1255" mass="133815">MARDRKRSITQEAARIVFPVSISSSFSLPSLSLSRSKPTPVLPPLDTTRANAHPLDNGGATSSFITPTSHPNALELSASPARSVSPSKPPASPGASVPLPSIRSLRSRFSFTTQEPPNLSAIPLQTPTQKRAPPRRFLPFGNSGSTTQSTNSTPSIPRKSLGDVFTLGRPSTGSRHDSTSSRSVTPSSKSSRSAASMGTMRGQWLHGSGYSMLAPHHQAASPRPLSEDFALDAELGYVLAIESGEDTIRCRPDLPPAEPPPRLRDSNQTILESSRENLSQMTLSPPVEIPSPTLPTFVPPSQAATAQSSAPNTNVTNQLGNVSRRRQSPVPPISIPPPNVPVELEGPSSGVKAPATILDSEGEDDDLVPTTFPFTPVDDRSDVTSSTNNTPHSGDRSRVPPSIPPPLPSPSPRPESSSRGEFPSLKTLPPLVSHVQRSSGSEANRSGREVEPSQISNAVPVDTLNYVQAVPECPTEGRPLELSESSVLNATTREMPNLLAADLGFGSGPLRNSPLGLAAEQSDSDLETNIPDNELLPFNSDSRTAHIDKHAHLLSTLGTLDNSSCSATPSVRGADQLDANTITSKNTLSQNSILGQNRLGGLVFQSVQPATPPVQDPNQGGQYLGTIEDDLAKLLSPHRFTPPKDKLNHEQVQLQTPASAHVLLPSTSSTPQPSPLHRAGTRLPLPVSTPSPSVLSTRVNDLLSAKSPFNVQRPSPTERNAVSLNGSPMLSPSKLSSSGSWGADQTSYREAVTTPNNPARLLPRRSPSVGAVITRKRSASFDSSGSPKITKDTSDPFASHVIGPKRTDWLGPRTAKAFAAAGLIEKDRDRTGLNTGPRSDTPHRGGALNSWRTYGERYGGFGSSAGSARSHSRLGSEIISPSHRTRSLVGGDSSPSYRRSSLDHTAPPSPVSTHRTLVSSATSSSQSQSALQTMRERHELETEALLLALAGSKRTERDLRAENDELMAYILQLERRIAVLETEKEQAERSQSRARDYRWNTPPPSDVEALDRRRQEILAGRASTRAWSSSNTSTISGGRSPLYGRPPLSAGLPRSASAASVRKSAGPESDRISPSKPSQPWDMADSRTSPRSQSTLANVSTPTRNTINHSAADISVSARNDFDDWNDSSFSQPLESSPKRAARSRLSGGSVVSLVPQVPGNMSMLVHERPGGEFGDDEVSFRSASPLSITLIHPRSNTPKATPANISPITADFSFNSIPGSPRSLRLGPDEEMHLADLISLQGLEITDAITNLDG</sequence>
<gene>
    <name evidence="2" type="ORF">RHS03_03374</name>
</gene>
<feature type="compositionally biased region" description="Low complexity" evidence="1">
    <location>
        <begin position="726"/>
        <end position="740"/>
    </location>
</feature>
<feature type="compositionally biased region" description="Low complexity" evidence="1">
    <location>
        <begin position="916"/>
        <end position="933"/>
    </location>
</feature>
<feature type="compositionally biased region" description="Polar residues" evidence="1">
    <location>
        <begin position="435"/>
        <end position="444"/>
    </location>
</feature>
<feature type="compositionally biased region" description="Low complexity" evidence="1">
    <location>
        <begin position="77"/>
        <end position="86"/>
    </location>
</feature>
<reference evidence="2" key="1">
    <citation type="submission" date="2020-09" db="EMBL/GenBank/DDBJ databases">
        <title>Comparative genome analyses of four rice-infecting Rhizoctonia solani isolates reveal extensive enrichment of homogalacturonan modification genes.</title>
        <authorList>
            <person name="Lee D.-Y."/>
            <person name="Jeon J."/>
            <person name="Kim K.-T."/>
            <person name="Cheong K."/>
            <person name="Song H."/>
            <person name="Choi G."/>
            <person name="Ko J."/>
            <person name="Opiyo S.O."/>
            <person name="Zuo S."/>
            <person name="Madhav S."/>
            <person name="Lee Y.-H."/>
            <person name="Wang G.-L."/>
        </authorList>
    </citation>
    <scope>NUCLEOTIDE SEQUENCE</scope>
    <source>
        <strain evidence="2">AG1-IA WGL</strain>
    </source>
</reference>
<feature type="compositionally biased region" description="Low complexity" evidence="1">
    <location>
        <begin position="299"/>
        <end position="314"/>
    </location>
</feature>
<dbReference type="EMBL" id="JACYCD010000049">
    <property type="protein sequence ID" value="KAF8707624.1"/>
    <property type="molecule type" value="Genomic_DNA"/>
</dbReference>
<feature type="non-terminal residue" evidence="2">
    <location>
        <position position="1255"/>
    </location>
</feature>
<accession>A0A8H7HRY5</accession>
<evidence type="ECO:0000256" key="1">
    <source>
        <dbReference type="SAM" id="MobiDB-lite"/>
    </source>
</evidence>
<feature type="region of interest" description="Disordered" evidence="1">
    <location>
        <begin position="828"/>
        <end position="937"/>
    </location>
</feature>
<feature type="compositionally biased region" description="Polar residues" evidence="1">
    <location>
        <begin position="1086"/>
        <end position="1108"/>
    </location>
</feature>
<dbReference type="Proteomes" id="UP000602905">
    <property type="component" value="Unassembled WGS sequence"/>
</dbReference>
<dbReference type="AlphaFoldDB" id="A0A8H7HRY5"/>
<feature type="compositionally biased region" description="Low complexity" evidence="1">
    <location>
        <begin position="864"/>
        <end position="876"/>
    </location>
</feature>
<feature type="region of interest" description="Disordered" evidence="1">
    <location>
        <begin position="28"/>
        <end position="198"/>
    </location>
</feature>
<feature type="compositionally biased region" description="Basic and acidic residues" evidence="1">
    <location>
        <begin position="987"/>
        <end position="998"/>
    </location>
</feature>
<feature type="compositionally biased region" description="Polar residues" evidence="1">
    <location>
        <begin position="59"/>
        <end position="71"/>
    </location>
</feature>
<feature type="compositionally biased region" description="Pro residues" evidence="1">
    <location>
        <begin position="329"/>
        <end position="340"/>
    </location>
</feature>
<comment type="caution">
    <text evidence="2">The sequence shown here is derived from an EMBL/GenBank/DDBJ whole genome shotgun (WGS) entry which is preliminary data.</text>
</comment>
<feature type="region of interest" description="Disordered" evidence="1">
    <location>
        <begin position="706"/>
        <end position="764"/>
    </location>
</feature>
<feature type="region of interest" description="Disordered" evidence="1">
    <location>
        <begin position="776"/>
        <end position="799"/>
    </location>
</feature>
<feature type="compositionally biased region" description="Low complexity" evidence="1">
    <location>
        <begin position="180"/>
        <end position="196"/>
    </location>
</feature>
<feature type="region of interest" description="Disordered" evidence="1">
    <location>
        <begin position="987"/>
        <end position="1108"/>
    </location>
</feature>
<feature type="compositionally biased region" description="Polar residues" evidence="1">
    <location>
        <begin position="743"/>
        <end position="757"/>
    </location>
</feature>
<feature type="compositionally biased region" description="Polar residues" evidence="1">
    <location>
        <begin position="383"/>
        <end position="392"/>
    </location>
</feature>